<organism evidence="16 17">
    <name type="scientific">Methylocystis echinoides</name>
    <dbReference type="NCBI Taxonomy" id="29468"/>
    <lineage>
        <taxon>Bacteria</taxon>
        <taxon>Pseudomonadati</taxon>
        <taxon>Pseudomonadota</taxon>
        <taxon>Alphaproteobacteria</taxon>
        <taxon>Hyphomicrobiales</taxon>
        <taxon>Methylocystaceae</taxon>
        <taxon>Methylocystis</taxon>
    </lineage>
</organism>
<evidence type="ECO:0000256" key="10">
    <source>
        <dbReference type="ARBA" id="ARBA00023277"/>
    </source>
</evidence>
<evidence type="ECO:0000256" key="11">
    <source>
        <dbReference type="HAMAP-Rule" id="MF_00246"/>
    </source>
</evidence>
<feature type="site" description="Transition state stabilizer" evidence="11">
    <location>
        <position position="29"/>
    </location>
</feature>
<evidence type="ECO:0000256" key="7">
    <source>
        <dbReference type="ARBA" id="ARBA00022840"/>
    </source>
</evidence>
<dbReference type="PANTHER" id="PTHR10457:SF7">
    <property type="entry name" value="GALACTOKINASE-RELATED"/>
    <property type="match status" value="1"/>
</dbReference>
<dbReference type="GO" id="GO:0005829">
    <property type="term" value="C:cytosol"/>
    <property type="evidence" value="ECO:0007669"/>
    <property type="project" value="TreeGrafter"/>
</dbReference>
<dbReference type="InterPro" id="IPR022963">
    <property type="entry name" value="Galactokinase_bac"/>
</dbReference>
<dbReference type="AlphaFoldDB" id="A0A9W6LR04"/>
<proteinExistence type="inferred from homology"/>
<evidence type="ECO:0000313" key="17">
    <source>
        <dbReference type="Proteomes" id="UP001144323"/>
    </source>
</evidence>
<evidence type="ECO:0000256" key="4">
    <source>
        <dbReference type="ARBA" id="ARBA00022723"/>
    </source>
</evidence>
<dbReference type="PIRSF" id="PIRSF000530">
    <property type="entry name" value="Galactokinase"/>
    <property type="match status" value="1"/>
</dbReference>
<comment type="catalytic activity">
    <reaction evidence="11">
        <text>alpha-D-galactose + ATP = alpha-D-galactose 1-phosphate + ADP + H(+)</text>
        <dbReference type="Rhea" id="RHEA:13553"/>
        <dbReference type="ChEBI" id="CHEBI:15378"/>
        <dbReference type="ChEBI" id="CHEBI:28061"/>
        <dbReference type="ChEBI" id="CHEBI:30616"/>
        <dbReference type="ChEBI" id="CHEBI:58336"/>
        <dbReference type="ChEBI" id="CHEBI:456216"/>
        <dbReference type="EC" id="2.7.1.6"/>
    </reaction>
</comment>
<dbReference type="EMBL" id="BSEC01000001">
    <property type="protein sequence ID" value="GLI92033.1"/>
    <property type="molecule type" value="Genomic_DNA"/>
</dbReference>
<dbReference type="PROSITE" id="PS00106">
    <property type="entry name" value="GALACTOKINASE"/>
    <property type="match status" value="1"/>
</dbReference>
<dbReference type="InterPro" id="IPR006206">
    <property type="entry name" value="Mevalonate/galactokinase"/>
</dbReference>
<feature type="binding site" evidence="11">
    <location>
        <position position="160"/>
    </location>
    <ligand>
        <name>Mg(2+)</name>
        <dbReference type="ChEBI" id="CHEBI:18420"/>
    </ligand>
</feature>
<dbReference type="InterPro" id="IPR013750">
    <property type="entry name" value="GHMP_kinase_C_dom"/>
</dbReference>
<dbReference type="PANTHER" id="PTHR10457">
    <property type="entry name" value="MEVALONATE KINASE/GALACTOKINASE"/>
    <property type="match status" value="1"/>
</dbReference>
<dbReference type="NCBIfam" id="TIGR00131">
    <property type="entry name" value="gal_kin"/>
    <property type="match status" value="1"/>
</dbReference>
<dbReference type="Proteomes" id="UP001144323">
    <property type="component" value="Unassembled WGS sequence"/>
</dbReference>
<comment type="caution">
    <text evidence="16">The sequence shown here is derived from an EMBL/GenBank/DDBJ whole genome shotgun (WGS) entry which is preliminary data.</text>
</comment>
<evidence type="ECO:0000256" key="5">
    <source>
        <dbReference type="ARBA" id="ARBA00022741"/>
    </source>
</evidence>
<keyword evidence="7 11" id="KW-0067">ATP-binding</keyword>
<gene>
    <name evidence="11 16" type="primary">galK</name>
    <name evidence="16" type="ORF">LMG27198_10250</name>
</gene>
<evidence type="ECO:0000256" key="6">
    <source>
        <dbReference type="ARBA" id="ARBA00022777"/>
    </source>
</evidence>
<comment type="similarity">
    <text evidence="1 11">Belongs to the GHMP kinase family. GalK subfamily.</text>
</comment>
<evidence type="ECO:0000259" key="13">
    <source>
        <dbReference type="Pfam" id="PF00288"/>
    </source>
</evidence>
<dbReference type="GO" id="GO:0004335">
    <property type="term" value="F:galactokinase activity"/>
    <property type="evidence" value="ECO:0007669"/>
    <property type="project" value="UniProtKB-UniRule"/>
</dbReference>
<name>A0A9W6LR04_9HYPH</name>
<dbReference type="InterPro" id="IPR019539">
    <property type="entry name" value="GalKase_N"/>
</dbReference>
<keyword evidence="9 11" id="KW-0299">Galactose metabolism</keyword>
<dbReference type="SUPFAM" id="SSF54211">
    <property type="entry name" value="Ribosomal protein S5 domain 2-like"/>
    <property type="match status" value="1"/>
</dbReference>
<dbReference type="FunFam" id="3.30.70.890:FF:000001">
    <property type="entry name" value="Galactokinase"/>
    <property type="match status" value="1"/>
</dbReference>
<keyword evidence="3 11" id="KW-0808">Transferase</keyword>
<dbReference type="RefSeq" id="WP_281801005.1">
    <property type="nucleotide sequence ID" value="NZ_BSEC01000001.1"/>
</dbReference>
<feature type="domain" description="GHMP kinase C-terminal" evidence="14">
    <location>
        <begin position="282"/>
        <end position="358"/>
    </location>
</feature>
<dbReference type="GO" id="GO:0005524">
    <property type="term" value="F:ATP binding"/>
    <property type="evidence" value="ECO:0007669"/>
    <property type="project" value="UniProtKB-UniRule"/>
</dbReference>
<evidence type="ECO:0000259" key="15">
    <source>
        <dbReference type="Pfam" id="PF10509"/>
    </source>
</evidence>
<evidence type="ECO:0000256" key="1">
    <source>
        <dbReference type="ARBA" id="ARBA00006566"/>
    </source>
</evidence>
<dbReference type="PRINTS" id="PR00959">
    <property type="entry name" value="MEVGALKINASE"/>
</dbReference>
<dbReference type="SUPFAM" id="SSF55060">
    <property type="entry name" value="GHMP Kinase, C-terminal domain"/>
    <property type="match status" value="1"/>
</dbReference>
<sequence>MPTRHACDLPALFKQRFGREPMLFRAPGRVNLIGEHTDYNDGFVLPAALDLVTYVAIAPRADRLINVHSLNLGSEVSFDLDGAQQPARNWSDYVRGVAAELLNSGYRLCGADVAIFSTLAMGSGLSASAALEVGFGYALLSVSSEAIDRLKLAQICQRAENEFVGMRCGIMDQFISCHGVAGAALLLDCRSLEARPIPIDPAIRIVVCNTMVHHELASSAFNQRRKECEDAVTLLSPALGGVSALRDVSLTQLHAQAGLLPALIYRRARHVVSENARVMDAVAALEARDFAAVGKLMNASHDSLRDDYNVSCRELEIMVDLSRRAPGTYGARMTGGGFGGCTVSLVSAEAAEGFADVVGPAYKEATGLTPMIFSCYPAAGAGPAHF</sequence>
<dbReference type="Gene3D" id="3.30.70.890">
    <property type="entry name" value="GHMP kinase, C-terminal domain"/>
    <property type="match status" value="1"/>
</dbReference>
<feature type="binding site" evidence="11">
    <location>
        <position position="128"/>
    </location>
    <ligand>
        <name>Mg(2+)</name>
        <dbReference type="ChEBI" id="CHEBI:18420"/>
    </ligand>
</feature>
<dbReference type="Gene3D" id="3.30.230.10">
    <property type="match status" value="1"/>
</dbReference>
<feature type="active site" description="Proton acceptor" evidence="11">
    <location>
        <position position="172"/>
    </location>
</feature>
<dbReference type="InterPro" id="IPR006204">
    <property type="entry name" value="GHMP_kinase_N_dom"/>
</dbReference>
<dbReference type="EC" id="2.7.1.6" evidence="11 12"/>
<dbReference type="FunFam" id="3.30.230.10:FF:000017">
    <property type="entry name" value="Galactokinase"/>
    <property type="match status" value="1"/>
</dbReference>
<keyword evidence="10 11" id="KW-0119">Carbohydrate metabolism</keyword>
<dbReference type="InterPro" id="IPR036554">
    <property type="entry name" value="GHMP_kinase_C_sf"/>
</dbReference>
<evidence type="ECO:0000259" key="14">
    <source>
        <dbReference type="Pfam" id="PF08544"/>
    </source>
</evidence>
<keyword evidence="17" id="KW-1185">Reference proteome</keyword>
<reference evidence="16" key="1">
    <citation type="journal article" date="2023" name="Int. J. Syst. Evol. Microbiol.">
        <title>Methylocystis iwaonis sp. nov., a type II methane-oxidizing bacterium from surface soil of a rice paddy field in Japan, and emended description of the genus Methylocystis (ex Whittenbury et al. 1970) Bowman et al. 1993.</title>
        <authorList>
            <person name="Kaise H."/>
            <person name="Sawadogo J.B."/>
            <person name="Alam M.S."/>
            <person name="Ueno C."/>
            <person name="Dianou D."/>
            <person name="Shinjo R."/>
            <person name="Asakawa S."/>
        </authorList>
    </citation>
    <scope>NUCLEOTIDE SEQUENCE</scope>
    <source>
        <strain evidence="16">LMG27198</strain>
    </source>
</reference>
<dbReference type="Pfam" id="PF00288">
    <property type="entry name" value="GHMP_kinases_N"/>
    <property type="match status" value="1"/>
</dbReference>
<dbReference type="Pfam" id="PF08544">
    <property type="entry name" value="GHMP_kinases_C"/>
    <property type="match status" value="1"/>
</dbReference>
<keyword evidence="4 11" id="KW-0479">Metal-binding</keyword>
<keyword evidence="8 11" id="KW-0460">Magnesium</keyword>
<dbReference type="GO" id="GO:0000287">
    <property type="term" value="F:magnesium ion binding"/>
    <property type="evidence" value="ECO:0007669"/>
    <property type="project" value="UniProtKB-UniRule"/>
</dbReference>
<dbReference type="InterPro" id="IPR020568">
    <property type="entry name" value="Ribosomal_Su5_D2-typ_SF"/>
</dbReference>
<keyword evidence="6 11" id="KW-0418">Kinase</keyword>
<dbReference type="InterPro" id="IPR014721">
    <property type="entry name" value="Ribsml_uS5_D2-typ_fold_subgr"/>
</dbReference>
<comment type="subcellular location">
    <subcellularLocation>
        <location evidence="11">Cytoplasm</location>
    </subcellularLocation>
</comment>
<feature type="binding site" evidence="11">
    <location>
        <position position="69"/>
    </location>
    <ligand>
        <name>ATP</name>
        <dbReference type="ChEBI" id="CHEBI:30616"/>
    </ligand>
</feature>
<comment type="caution">
    <text evidence="11">Lacks conserved residue(s) required for the propagation of feature annotation.</text>
</comment>
<evidence type="ECO:0000256" key="12">
    <source>
        <dbReference type="NCBIfam" id="TIGR00131"/>
    </source>
</evidence>
<accession>A0A9W6LR04</accession>
<evidence type="ECO:0000313" key="16">
    <source>
        <dbReference type="EMBL" id="GLI92033.1"/>
    </source>
</evidence>
<dbReference type="HAMAP" id="MF_00246">
    <property type="entry name" value="Galactokinase"/>
    <property type="match status" value="1"/>
</dbReference>
<dbReference type="InterPro" id="IPR000705">
    <property type="entry name" value="Galactokinase"/>
</dbReference>
<evidence type="ECO:0000256" key="3">
    <source>
        <dbReference type="ARBA" id="ARBA00022679"/>
    </source>
</evidence>
<comment type="pathway">
    <text evidence="11">Carbohydrate metabolism; galactose metabolism.</text>
</comment>
<feature type="domain" description="Galactokinase N-terminal" evidence="15">
    <location>
        <begin position="12"/>
        <end position="59"/>
    </location>
</feature>
<feature type="binding site" evidence="11">
    <location>
        <begin position="35"/>
        <end position="38"/>
    </location>
    <ligand>
        <name>substrate</name>
    </ligand>
</feature>
<dbReference type="GO" id="GO:0006012">
    <property type="term" value="P:galactose metabolic process"/>
    <property type="evidence" value="ECO:0007669"/>
    <property type="project" value="UniProtKB-UniRule"/>
</dbReference>
<dbReference type="PRINTS" id="PR00473">
    <property type="entry name" value="GALCTOKINASE"/>
</dbReference>
<dbReference type="Pfam" id="PF10509">
    <property type="entry name" value="GalKase_gal_bdg"/>
    <property type="match status" value="1"/>
</dbReference>
<keyword evidence="5 11" id="KW-0547">Nucleotide-binding</keyword>
<evidence type="ECO:0000256" key="2">
    <source>
        <dbReference type="ARBA" id="ARBA00022490"/>
    </source>
</evidence>
<protein>
    <recommendedName>
        <fullName evidence="11 12">Galactokinase</fullName>
        <ecNumber evidence="11 12">2.7.1.6</ecNumber>
    </recommendedName>
    <alternativeName>
        <fullName evidence="11">Galactose kinase</fullName>
    </alternativeName>
</protein>
<comment type="function">
    <text evidence="11">Catalyzes the transfer of the gamma-phosphate of ATP to D-galactose to form alpha-D-galactose-1-phosphate (Gal-1-P).</text>
</comment>
<feature type="domain" description="GHMP kinase N-terminal" evidence="13">
    <location>
        <begin position="93"/>
        <end position="179"/>
    </location>
</feature>
<dbReference type="InterPro" id="IPR019741">
    <property type="entry name" value="Galactokinase_CS"/>
</dbReference>
<evidence type="ECO:0000256" key="9">
    <source>
        <dbReference type="ARBA" id="ARBA00023144"/>
    </source>
</evidence>
<keyword evidence="2 11" id="KW-0963">Cytoplasm</keyword>
<evidence type="ECO:0000256" key="8">
    <source>
        <dbReference type="ARBA" id="ARBA00022842"/>
    </source>
</evidence>